<protein>
    <submittedName>
        <fullName evidence="2">Uncharacterized protein</fullName>
    </submittedName>
</protein>
<name>A0A699XMU2_TANCI</name>
<feature type="compositionally biased region" description="Polar residues" evidence="1">
    <location>
        <begin position="48"/>
        <end position="58"/>
    </location>
</feature>
<dbReference type="AlphaFoldDB" id="A0A699XMU2"/>
<evidence type="ECO:0000313" key="2">
    <source>
        <dbReference type="EMBL" id="GFD57784.1"/>
    </source>
</evidence>
<feature type="compositionally biased region" description="Basic and acidic residues" evidence="1">
    <location>
        <begin position="34"/>
        <end position="46"/>
    </location>
</feature>
<evidence type="ECO:0000256" key="1">
    <source>
        <dbReference type="SAM" id="MobiDB-lite"/>
    </source>
</evidence>
<gene>
    <name evidence="2" type="ORF">Tci_929753</name>
</gene>
<sequence>AKKAREEVDQQYVLFSMWSSGFTNPQNNDEDATFDEKEHDAKKLESEVNVSPSSSAQLGKQDDKTKKKAKGKSPIESST</sequence>
<reference evidence="2" key="1">
    <citation type="journal article" date="2019" name="Sci. Rep.">
        <title>Draft genome of Tanacetum cinerariifolium, the natural source of mosquito coil.</title>
        <authorList>
            <person name="Yamashiro T."/>
            <person name="Shiraishi A."/>
            <person name="Satake H."/>
            <person name="Nakayama K."/>
        </authorList>
    </citation>
    <scope>NUCLEOTIDE SEQUENCE</scope>
</reference>
<accession>A0A699XMU2</accession>
<feature type="non-terminal residue" evidence="2">
    <location>
        <position position="1"/>
    </location>
</feature>
<feature type="compositionally biased region" description="Polar residues" evidence="1">
    <location>
        <begin position="18"/>
        <end position="27"/>
    </location>
</feature>
<organism evidence="2">
    <name type="scientific">Tanacetum cinerariifolium</name>
    <name type="common">Dalmatian daisy</name>
    <name type="synonym">Chrysanthemum cinerariifolium</name>
    <dbReference type="NCBI Taxonomy" id="118510"/>
    <lineage>
        <taxon>Eukaryota</taxon>
        <taxon>Viridiplantae</taxon>
        <taxon>Streptophyta</taxon>
        <taxon>Embryophyta</taxon>
        <taxon>Tracheophyta</taxon>
        <taxon>Spermatophyta</taxon>
        <taxon>Magnoliopsida</taxon>
        <taxon>eudicotyledons</taxon>
        <taxon>Gunneridae</taxon>
        <taxon>Pentapetalae</taxon>
        <taxon>asterids</taxon>
        <taxon>campanulids</taxon>
        <taxon>Asterales</taxon>
        <taxon>Asteraceae</taxon>
        <taxon>Asteroideae</taxon>
        <taxon>Anthemideae</taxon>
        <taxon>Anthemidinae</taxon>
        <taxon>Tanacetum</taxon>
    </lineage>
</organism>
<proteinExistence type="predicted"/>
<dbReference type="EMBL" id="BKCJ011844921">
    <property type="protein sequence ID" value="GFD57784.1"/>
    <property type="molecule type" value="Genomic_DNA"/>
</dbReference>
<feature type="region of interest" description="Disordered" evidence="1">
    <location>
        <begin position="18"/>
        <end position="79"/>
    </location>
</feature>
<comment type="caution">
    <text evidence="2">The sequence shown here is derived from an EMBL/GenBank/DDBJ whole genome shotgun (WGS) entry which is preliminary data.</text>
</comment>